<dbReference type="FunFam" id="3.40.50.80:FF:000001">
    <property type="entry name" value="NADPH--cytochrome P450 reductase 1"/>
    <property type="match status" value="1"/>
</dbReference>
<dbReference type="InterPro" id="IPR029039">
    <property type="entry name" value="Flavoprotein-like_sf"/>
</dbReference>
<evidence type="ECO:0000313" key="16">
    <source>
        <dbReference type="Proteomes" id="UP000576821"/>
    </source>
</evidence>
<evidence type="ECO:0000256" key="11">
    <source>
        <dbReference type="PIRNR" id="PIRNR000207"/>
    </source>
</evidence>
<dbReference type="InterPro" id="IPR023173">
    <property type="entry name" value="NADPH_Cyt_P450_Rdtase_alpha"/>
</dbReference>
<dbReference type="RefSeq" id="WP_167302976.1">
    <property type="nucleotide sequence ID" value="NZ_JAASQR010000002.1"/>
</dbReference>
<feature type="binding site" evidence="12">
    <location>
        <position position="598"/>
    </location>
    <ligand>
        <name>FAD</name>
        <dbReference type="ChEBI" id="CHEBI:57692"/>
    </ligand>
</feature>
<evidence type="ECO:0000256" key="9">
    <source>
        <dbReference type="ARBA" id="ARBA00023192"/>
    </source>
</evidence>
<dbReference type="UniPathway" id="UPA00140">
    <property type="reaction ID" value="UER00207"/>
</dbReference>
<dbReference type="PIRSF" id="PIRSF000207">
    <property type="entry name" value="SiR-FP_CysJ"/>
    <property type="match status" value="1"/>
</dbReference>
<dbReference type="Gene3D" id="3.40.50.80">
    <property type="entry name" value="Nucleotide-binding domain of ferredoxin-NADP reductase (FNR) module"/>
    <property type="match status" value="1"/>
</dbReference>
<dbReference type="Gene3D" id="2.40.30.10">
    <property type="entry name" value="Translation factors"/>
    <property type="match status" value="1"/>
</dbReference>
<dbReference type="GO" id="GO:0070814">
    <property type="term" value="P:hydrogen sulfide biosynthetic process"/>
    <property type="evidence" value="ECO:0007669"/>
    <property type="project" value="UniProtKB-UniPathway"/>
</dbReference>
<evidence type="ECO:0000259" key="13">
    <source>
        <dbReference type="PROSITE" id="PS50902"/>
    </source>
</evidence>
<dbReference type="InterPro" id="IPR017938">
    <property type="entry name" value="Riboflavin_synthase-like_b-brl"/>
</dbReference>
<dbReference type="InterPro" id="IPR010199">
    <property type="entry name" value="CysJ"/>
</dbReference>
<feature type="binding site" evidence="12">
    <location>
        <begin position="150"/>
        <end position="159"/>
    </location>
    <ligand>
        <name>FMN</name>
        <dbReference type="ChEBI" id="CHEBI:58210"/>
    </ligand>
</feature>
<evidence type="ECO:0000256" key="5">
    <source>
        <dbReference type="ARBA" id="ARBA00022827"/>
    </source>
</evidence>
<dbReference type="SUPFAM" id="SSF63380">
    <property type="entry name" value="Riboflavin synthase domain-like"/>
    <property type="match status" value="1"/>
</dbReference>
<dbReference type="PANTHER" id="PTHR19384:SF128">
    <property type="entry name" value="NADPH OXIDOREDUCTASE A"/>
    <property type="match status" value="1"/>
</dbReference>
<evidence type="ECO:0000256" key="10">
    <source>
        <dbReference type="ARBA" id="ARBA00052219"/>
    </source>
</evidence>
<dbReference type="Pfam" id="PF00258">
    <property type="entry name" value="Flavodoxin_1"/>
    <property type="match status" value="1"/>
</dbReference>
<dbReference type="Pfam" id="PF00667">
    <property type="entry name" value="FAD_binding_1"/>
    <property type="match status" value="1"/>
</dbReference>
<feature type="binding site" evidence="12">
    <location>
        <position position="319"/>
    </location>
    <ligand>
        <name>FAD</name>
        <dbReference type="ChEBI" id="CHEBI:57692"/>
    </ligand>
</feature>
<dbReference type="Pfam" id="PF00175">
    <property type="entry name" value="NAD_binding_1"/>
    <property type="match status" value="1"/>
</dbReference>
<keyword evidence="4 11" id="KW-0288">FMN</keyword>
<evidence type="ECO:0000256" key="6">
    <source>
        <dbReference type="ARBA" id="ARBA00022857"/>
    </source>
</evidence>
<dbReference type="SUPFAM" id="SSF52343">
    <property type="entry name" value="Ferredoxin reductase-like, C-terminal NADP-linked domain"/>
    <property type="match status" value="1"/>
</dbReference>
<evidence type="ECO:0000256" key="8">
    <source>
        <dbReference type="ARBA" id="ARBA00023002"/>
    </source>
</evidence>
<keyword evidence="16" id="KW-1185">Reference proteome</keyword>
<feature type="binding site" evidence="12">
    <location>
        <begin position="419"/>
        <end position="422"/>
    </location>
    <ligand>
        <name>FAD</name>
        <dbReference type="ChEBI" id="CHEBI:57692"/>
    </ligand>
</feature>
<dbReference type="SUPFAM" id="SSF52218">
    <property type="entry name" value="Flavoproteins"/>
    <property type="match status" value="1"/>
</dbReference>
<evidence type="ECO:0000256" key="3">
    <source>
        <dbReference type="ARBA" id="ARBA00022630"/>
    </source>
</evidence>
<accession>A0A846M334</accession>
<dbReference type="InterPro" id="IPR008254">
    <property type="entry name" value="Flavodoxin/NO_synth"/>
</dbReference>
<feature type="domain" description="FAD-binding FR-type" evidence="14">
    <location>
        <begin position="231"/>
        <end position="448"/>
    </location>
</feature>
<feature type="binding site" evidence="12">
    <location>
        <position position="410"/>
    </location>
    <ligand>
        <name>FAD</name>
        <dbReference type="ChEBI" id="CHEBI:57692"/>
    </ligand>
</feature>
<evidence type="ECO:0000256" key="7">
    <source>
        <dbReference type="ARBA" id="ARBA00022982"/>
    </source>
</evidence>
<keyword evidence="2 11" id="KW-0028">Amino-acid biosynthesis</keyword>
<evidence type="ECO:0000256" key="1">
    <source>
        <dbReference type="ARBA" id="ARBA00022448"/>
    </source>
</evidence>
<feature type="binding site" evidence="12">
    <location>
        <begin position="524"/>
        <end position="528"/>
    </location>
    <ligand>
        <name>NADP(+)</name>
        <dbReference type="ChEBI" id="CHEBI:58349"/>
    </ligand>
</feature>
<name>A0A846M334_9SPHN</name>
<reference evidence="15 16" key="1">
    <citation type="submission" date="2020-03" db="EMBL/GenBank/DDBJ databases">
        <title>Genomic Encyclopedia of Type Strains, Phase IV (KMG-IV): sequencing the most valuable type-strain genomes for metagenomic binning, comparative biology and taxonomic classification.</title>
        <authorList>
            <person name="Goeker M."/>
        </authorList>
    </citation>
    <scope>NUCLEOTIDE SEQUENCE [LARGE SCALE GENOMIC DNA]</scope>
    <source>
        <strain evidence="15 16">DSM 21299</strain>
    </source>
</reference>
<feature type="binding site" evidence="12">
    <location>
        <begin position="114"/>
        <end position="117"/>
    </location>
    <ligand>
        <name>FMN</name>
        <dbReference type="ChEBI" id="CHEBI:58210"/>
    </ligand>
</feature>
<sequence>MSANELSGNILTPDQWTLVEKITHSLDGMQARWLSGYFAGLEAGLRTPQPHSTASAAARTLTILYGTETGNAAEVARTLLASAIDKGLSCTLCDMANYKVRQLGQEQDLLIIVSTYGEGDPPQPATGFFEFAEGRKAPSLEEVRFAVLALGDSTYEYYCQAGKRLDQRFEELGAKRLTPRVDCDVDFEEPAKAWIASILNALVAEATGDRLPTANLFSTVACAPTATYDKRNPFPATIIEKIAIVGRGSSKETRHLEFSLAGSGLTYEPGDALGVAVQNDPAIVAELLDAVGLSAEADLELKGSHCTLGEALTSRLEITAATPRFIDFWALVSGAPLLKQLQDEDRAGDRSVFLRTHHLIDLVRRFPVQGIKAQSFISALRPLQPRLYSLASSLSAAPNEAHLTIAPVRYTLHGVRRSGVASGLLADRAHIDSALPVYIQSNQHFRLPADDAPILMIGAGTGVAPYRAFLQDREAKGVSGKSWLFFGERNFRTDFLYQREWQSWLKDGTLTRMDVAFSRDSADKVYVQHRLKEQSHEIFAWLEEGAHVYVCGDAANLAPDVHNALVDIVAREAHTGREAAEDYVRSLQADHRYQRDVY</sequence>
<evidence type="ECO:0000256" key="12">
    <source>
        <dbReference type="PIRSR" id="PIRSR000207-1"/>
    </source>
</evidence>
<comment type="subunit">
    <text evidence="11">Alpha(8)-beta(8). The alpha component is a flavoprotein, the beta component is a hemoprotein.</text>
</comment>
<feature type="domain" description="Flavodoxin-like" evidence="13">
    <location>
        <begin position="61"/>
        <end position="199"/>
    </location>
</feature>
<dbReference type="GO" id="GO:0019344">
    <property type="term" value="P:cysteine biosynthetic process"/>
    <property type="evidence" value="ECO:0007669"/>
    <property type="project" value="UniProtKB-KW"/>
</dbReference>
<keyword evidence="6 11" id="KW-0521">NADP</keyword>
<feature type="binding site" evidence="12">
    <location>
        <begin position="518"/>
        <end position="519"/>
    </location>
    <ligand>
        <name>NADP(+)</name>
        <dbReference type="ChEBI" id="CHEBI:58349"/>
    </ligand>
</feature>
<dbReference type="AlphaFoldDB" id="A0A846M334"/>
<dbReference type="Gene3D" id="1.20.990.10">
    <property type="entry name" value="NADPH-cytochrome p450 Reductase, Chain A, domain 3"/>
    <property type="match status" value="1"/>
</dbReference>
<organism evidence="15 16">
    <name type="scientific">Sphingobium vermicomposti</name>
    <dbReference type="NCBI Taxonomy" id="529005"/>
    <lineage>
        <taxon>Bacteria</taxon>
        <taxon>Pseudomonadati</taxon>
        <taxon>Pseudomonadota</taxon>
        <taxon>Alphaproteobacteria</taxon>
        <taxon>Sphingomonadales</taxon>
        <taxon>Sphingomonadaceae</taxon>
        <taxon>Sphingobium</taxon>
    </lineage>
</organism>
<keyword evidence="5 11" id="KW-0274">FAD</keyword>
<dbReference type="EC" id="1.8.1.2" evidence="11"/>
<evidence type="ECO:0000256" key="4">
    <source>
        <dbReference type="ARBA" id="ARBA00022643"/>
    </source>
</evidence>
<dbReference type="NCBIfam" id="TIGR01931">
    <property type="entry name" value="cysJ"/>
    <property type="match status" value="1"/>
</dbReference>
<gene>
    <name evidence="15" type="ORF">FHS54_001298</name>
</gene>
<evidence type="ECO:0000313" key="15">
    <source>
        <dbReference type="EMBL" id="NIJ16332.1"/>
    </source>
</evidence>
<keyword evidence="9 11" id="KW-0198">Cysteine biosynthesis</keyword>
<dbReference type="InterPro" id="IPR039261">
    <property type="entry name" value="FNR_nucleotide-bd"/>
</dbReference>
<feature type="binding site" evidence="12">
    <location>
        <position position="560"/>
    </location>
    <ligand>
        <name>NADP(+)</name>
        <dbReference type="ChEBI" id="CHEBI:58349"/>
    </ligand>
</feature>
<keyword evidence="1 11" id="KW-0813">Transport</keyword>
<comment type="pathway">
    <text evidence="11">Sulfur metabolism; hydrogen sulfide biosynthesis; hydrogen sulfide from sulfite (NADPH route): step 1/1.</text>
</comment>
<feature type="binding site" evidence="12">
    <location>
        <begin position="386"/>
        <end position="389"/>
    </location>
    <ligand>
        <name>FAD</name>
        <dbReference type="ChEBI" id="CHEBI:57692"/>
    </ligand>
</feature>
<feature type="binding site" evidence="12">
    <location>
        <begin position="404"/>
        <end position="406"/>
    </location>
    <ligand>
        <name>FAD</name>
        <dbReference type="ChEBI" id="CHEBI:57692"/>
    </ligand>
</feature>
<evidence type="ECO:0000256" key="2">
    <source>
        <dbReference type="ARBA" id="ARBA00022605"/>
    </source>
</evidence>
<comment type="catalytic activity">
    <reaction evidence="10 11">
        <text>hydrogen sulfide + 3 NADP(+) + 3 H2O = sulfite + 3 NADPH + 4 H(+)</text>
        <dbReference type="Rhea" id="RHEA:13801"/>
        <dbReference type="ChEBI" id="CHEBI:15377"/>
        <dbReference type="ChEBI" id="CHEBI:15378"/>
        <dbReference type="ChEBI" id="CHEBI:17359"/>
        <dbReference type="ChEBI" id="CHEBI:29919"/>
        <dbReference type="ChEBI" id="CHEBI:57783"/>
        <dbReference type="ChEBI" id="CHEBI:58349"/>
        <dbReference type="EC" id="1.8.1.2"/>
    </reaction>
</comment>
<dbReference type="InterPro" id="IPR017927">
    <property type="entry name" value="FAD-bd_FR_type"/>
</dbReference>
<comment type="caution">
    <text evidence="15">The sequence shown here is derived from an EMBL/GenBank/DDBJ whole genome shotgun (WGS) entry which is preliminary data.</text>
</comment>
<comment type="cofactor">
    <cofactor evidence="11 12">
        <name>FMN</name>
        <dbReference type="ChEBI" id="CHEBI:58210"/>
    </cofactor>
    <text evidence="11 12">Binds 1 FMN per subunit.</text>
</comment>
<keyword evidence="3 11" id="KW-0285">Flavoprotein</keyword>
<dbReference type="Gene3D" id="3.40.50.360">
    <property type="match status" value="1"/>
</dbReference>
<dbReference type="PRINTS" id="PR00371">
    <property type="entry name" value="FPNCR"/>
</dbReference>
<proteinExistence type="predicted"/>
<dbReference type="PROSITE" id="PS51384">
    <property type="entry name" value="FAD_FR"/>
    <property type="match status" value="1"/>
</dbReference>
<comment type="function">
    <text evidence="11">Component of the sulfite reductase complex that catalyzes the 6-electron reduction of sulfite to sulfide. This is one of several activities required for the biosynthesis of L-cysteine from sulfate. The flavoprotein component catalyzes the electron flow from NADPH -&gt; FAD -&gt; FMN to the hemoprotein component.</text>
</comment>
<dbReference type="InterPro" id="IPR001709">
    <property type="entry name" value="Flavoprot_Pyr_Nucl_cyt_Rdtase"/>
</dbReference>
<dbReference type="EMBL" id="JAASQR010000002">
    <property type="protein sequence ID" value="NIJ16332.1"/>
    <property type="molecule type" value="Genomic_DNA"/>
</dbReference>
<dbReference type="InterPro" id="IPR001094">
    <property type="entry name" value="Flavdoxin-like"/>
</dbReference>
<dbReference type="Proteomes" id="UP000576821">
    <property type="component" value="Unassembled WGS sequence"/>
</dbReference>
<protein>
    <recommendedName>
        <fullName evidence="11">Sulfite reductase [NADPH] flavoprotein alpha-component</fullName>
        <shortName evidence="11">SiR-FP</shortName>
        <ecNumber evidence="11">1.8.1.2</ecNumber>
    </recommendedName>
</protein>
<dbReference type="PRINTS" id="PR00369">
    <property type="entry name" value="FLAVODOXIN"/>
</dbReference>
<dbReference type="GO" id="GO:0050660">
    <property type="term" value="F:flavin adenine dinucleotide binding"/>
    <property type="evidence" value="ECO:0007669"/>
    <property type="project" value="InterPro"/>
</dbReference>
<dbReference type="PANTHER" id="PTHR19384">
    <property type="entry name" value="NITRIC OXIDE SYNTHASE-RELATED"/>
    <property type="match status" value="1"/>
</dbReference>
<keyword evidence="8 11" id="KW-0560">Oxidoreductase</keyword>
<dbReference type="GO" id="GO:0005829">
    <property type="term" value="C:cytosol"/>
    <property type="evidence" value="ECO:0007669"/>
    <property type="project" value="TreeGrafter"/>
</dbReference>
<dbReference type="InterPro" id="IPR001433">
    <property type="entry name" value="OxRdtase_FAD/NAD-bd"/>
</dbReference>
<dbReference type="PROSITE" id="PS50902">
    <property type="entry name" value="FLAVODOXIN_LIKE"/>
    <property type="match status" value="1"/>
</dbReference>
<dbReference type="InterPro" id="IPR003097">
    <property type="entry name" value="CysJ-like_FAD-binding"/>
</dbReference>
<keyword evidence="7 11" id="KW-0249">Electron transport</keyword>
<comment type="cofactor">
    <cofactor evidence="11 12">
        <name>FAD</name>
        <dbReference type="ChEBI" id="CHEBI:57692"/>
    </cofactor>
    <text evidence="11 12">Binds 1 FAD per subunit.</text>
</comment>
<evidence type="ECO:0000259" key="14">
    <source>
        <dbReference type="PROSITE" id="PS51384"/>
    </source>
</evidence>
<dbReference type="GO" id="GO:0004783">
    <property type="term" value="F:sulfite reductase (NADPH) activity"/>
    <property type="evidence" value="ECO:0007669"/>
    <property type="project" value="UniProtKB-EC"/>
</dbReference>
<dbReference type="GO" id="GO:0010181">
    <property type="term" value="F:FMN binding"/>
    <property type="evidence" value="ECO:0007669"/>
    <property type="project" value="InterPro"/>
</dbReference>
<dbReference type="CDD" id="cd06199">
    <property type="entry name" value="SiR"/>
    <property type="match status" value="1"/>
</dbReference>